<dbReference type="EMBL" id="MU394354">
    <property type="protein sequence ID" value="KAI6083311.1"/>
    <property type="molecule type" value="Genomic_DNA"/>
</dbReference>
<comment type="caution">
    <text evidence="1">The sequence shown here is derived from an EMBL/GenBank/DDBJ whole genome shotgun (WGS) entry which is preliminary data.</text>
</comment>
<organism evidence="1 2">
    <name type="scientific">Hypoxylon rubiginosum</name>
    <dbReference type="NCBI Taxonomy" id="110542"/>
    <lineage>
        <taxon>Eukaryota</taxon>
        <taxon>Fungi</taxon>
        <taxon>Dikarya</taxon>
        <taxon>Ascomycota</taxon>
        <taxon>Pezizomycotina</taxon>
        <taxon>Sordariomycetes</taxon>
        <taxon>Xylariomycetidae</taxon>
        <taxon>Xylariales</taxon>
        <taxon>Hypoxylaceae</taxon>
        <taxon>Hypoxylon</taxon>
    </lineage>
</organism>
<accession>A0ACC0CS59</accession>
<gene>
    <name evidence="1" type="ORF">F4821DRAFT_263047</name>
</gene>
<keyword evidence="2" id="KW-1185">Reference proteome</keyword>
<proteinExistence type="predicted"/>
<sequence>MILTTQLDDEQPKQYSKVSWWKLVTTPSFSNSEIENHAYPGSGTLEDPYVVSWLRNDVRNPFNWSPSRRWLIAILAALSCFTIALTSSVYTGGINGVMEEFQTTNAVAQLGVSLFVLGFAVGPLFWGPLSESYGRQPVFVGTFGALVLFNALAASAKSVSQLLVFRALAGIVGSSPLTNAGALIADIFPASERGLALGFFSFGPFMGPVVGPIVGGYLGALPSGWRAVLWLCTGLSGVLFLACALMTPETFAPVLLERRAQLLSKKCGKVYVSILKRAGATKTPSQALWTSLVRPWALLVLEPICLILSIYIAIVYATMYMLFAAYPTIFQQQRNWSAGQSGLAFIPMAIGMISALIYMTYENKRYNRRVAGLGHRAPPEARLPVCMVGGCLVPIGLFWFAWSNSADTHWIVCLLGTVLFGAGNVLLYLSCLNYLVDAYVIYIASCMAGSSVLRSVLGAAFPLFTRSMYAQLGIHWASSVPAFLALACVPFPFLFSKYGAAIRKRCHYSAKAQALVDKLADEAK</sequence>
<protein>
    <submittedName>
        <fullName evidence="1">MFS general substrate transporter</fullName>
    </submittedName>
</protein>
<name>A0ACC0CS59_9PEZI</name>
<evidence type="ECO:0000313" key="1">
    <source>
        <dbReference type="EMBL" id="KAI6083311.1"/>
    </source>
</evidence>
<evidence type="ECO:0000313" key="2">
    <source>
        <dbReference type="Proteomes" id="UP001497680"/>
    </source>
</evidence>
<dbReference type="Proteomes" id="UP001497680">
    <property type="component" value="Unassembled WGS sequence"/>
</dbReference>
<reference evidence="1 2" key="1">
    <citation type="journal article" date="2022" name="New Phytol.">
        <title>Ecological generalism drives hyperdiversity of secondary metabolite gene clusters in xylarialean endophytes.</title>
        <authorList>
            <person name="Franco M.E.E."/>
            <person name="Wisecaver J.H."/>
            <person name="Arnold A.E."/>
            <person name="Ju Y.M."/>
            <person name="Slot J.C."/>
            <person name="Ahrendt S."/>
            <person name="Moore L.P."/>
            <person name="Eastman K.E."/>
            <person name="Scott K."/>
            <person name="Konkel Z."/>
            <person name="Mondo S.J."/>
            <person name="Kuo A."/>
            <person name="Hayes R.D."/>
            <person name="Haridas S."/>
            <person name="Andreopoulos B."/>
            <person name="Riley R."/>
            <person name="LaButti K."/>
            <person name="Pangilinan J."/>
            <person name="Lipzen A."/>
            <person name="Amirebrahimi M."/>
            <person name="Yan J."/>
            <person name="Adam C."/>
            <person name="Keymanesh K."/>
            <person name="Ng V."/>
            <person name="Louie K."/>
            <person name="Northen T."/>
            <person name="Drula E."/>
            <person name="Henrissat B."/>
            <person name="Hsieh H.M."/>
            <person name="Youens-Clark K."/>
            <person name="Lutzoni F."/>
            <person name="Miadlikowska J."/>
            <person name="Eastwood D.C."/>
            <person name="Hamelin R.C."/>
            <person name="Grigoriev I.V."/>
            <person name="U'Ren J.M."/>
        </authorList>
    </citation>
    <scope>NUCLEOTIDE SEQUENCE [LARGE SCALE GENOMIC DNA]</scope>
    <source>
        <strain evidence="1 2">ER1909</strain>
    </source>
</reference>